<dbReference type="Pfam" id="PF00581">
    <property type="entry name" value="Rhodanese"/>
    <property type="match status" value="1"/>
</dbReference>
<gene>
    <name evidence="2" type="ORF">J2W95_002700</name>
</gene>
<reference evidence="2 3" key="1">
    <citation type="submission" date="2023-07" db="EMBL/GenBank/DDBJ databases">
        <title>Sorghum-associated microbial communities from plants grown in Nebraska, USA.</title>
        <authorList>
            <person name="Schachtman D."/>
        </authorList>
    </citation>
    <scope>NUCLEOTIDE SEQUENCE [LARGE SCALE GENOMIC DNA]</scope>
    <source>
        <strain evidence="2 3">BE124</strain>
    </source>
</reference>
<dbReference type="PANTHER" id="PTHR43031:SF1">
    <property type="entry name" value="PYRIDINE NUCLEOTIDE-DISULPHIDE OXIDOREDUCTASE"/>
    <property type="match status" value="1"/>
</dbReference>
<dbReference type="EMBL" id="JAVDTX010000006">
    <property type="protein sequence ID" value="MDR6845989.1"/>
    <property type="molecule type" value="Genomic_DNA"/>
</dbReference>
<evidence type="ECO:0000313" key="3">
    <source>
        <dbReference type="Proteomes" id="UP001261871"/>
    </source>
</evidence>
<sequence>MRKTSYFYKKINIMNLTQQEWVSQFEADENAVILDVRTEDECDQGIIEGSINIDIHKGQEFIDAIAALDKNKNYYVYCRSGMRSAKACEMMNELGIANAYNLLGGIIEWNGDIV</sequence>
<dbReference type="PANTHER" id="PTHR43031">
    <property type="entry name" value="FAD-DEPENDENT OXIDOREDUCTASE"/>
    <property type="match status" value="1"/>
</dbReference>
<dbReference type="CDD" id="cd00158">
    <property type="entry name" value="RHOD"/>
    <property type="match status" value="1"/>
</dbReference>
<dbReference type="PROSITE" id="PS50206">
    <property type="entry name" value="RHODANESE_3"/>
    <property type="match status" value="1"/>
</dbReference>
<dbReference type="InterPro" id="IPR001763">
    <property type="entry name" value="Rhodanese-like_dom"/>
</dbReference>
<feature type="domain" description="Rhodanese" evidence="1">
    <location>
        <begin position="27"/>
        <end position="114"/>
    </location>
</feature>
<name>A0ABU1S727_9FLAO</name>
<dbReference type="SMART" id="SM00450">
    <property type="entry name" value="RHOD"/>
    <property type="match status" value="1"/>
</dbReference>
<dbReference type="Gene3D" id="3.40.250.10">
    <property type="entry name" value="Rhodanese-like domain"/>
    <property type="match status" value="1"/>
</dbReference>
<dbReference type="SUPFAM" id="SSF52821">
    <property type="entry name" value="Rhodanese/Cell cycle control phosphatase"/>
    <property type="match status" value="1"/>
</dbReference>
<organism evidence="2 3">
    <name type="scientific">Flavobacterium granuli</name>
    <dbReference type="NCBI Taxonomy" id="280093"/>
    <lineage>
        <taxon>Bacteria</taxon>
        <taxon>Pseudomonadati</taxon>
        <taxon>Bacteroidota</taxon>
        <taxon>Flavobacteriia</taxon>
        <taxon>Flavobacteriales</taxon>
        <taxon>Flavobacteriaceae</taxon>
        <taxon>Flavobacterium</taxon>
    </lineage>
</organism>
<dbReference type="Proteomes" id="UP001261871">
    <property type="component" value="Unassembled WGS sequence"/>
</dbReference>
<evidence type="ECO:0000313" key="2">
    <source>
        <dbReference type="EMBL" id="MDR6845989.1"/>
    </source>
</evidence>
<dbReference type="InterPro" id="IPR050229">
    <property type="entry name" value="GlpE_sulfurtransferase"/>
</dbReference>
<accession>A0ABU1S727</accession>
<proteinExistence type="predicted"/>
<evidence type="ECO:0000259" key="1">
    <source>
        <dbReference type="PROSITE" id="PS50206"/>
    </source>
</evidence>
<dbReference type="InterPro" id="IPR036873">
    <property type="entry name" value="Rhodanese-like_dom_sf"/>
</dbReference>
<keyword evidence="3" id="KW-1185">Reference proteome</keyword>
<comment type="caution">
    <text evidence="2">The sequence shown here is derived from an EMBL/GenBank/DDBJ whole genome shotgun (WGS) entry which is preliminary data.</text>
</comment>
<protein>
    <submittedName>
        <fullName evidence="2">Rhodanese-related sulfurtransferase</fullName>
    </submittedName>
</protein>